<gene>
    <name evidence="1" type="ORF">GCM10009799_43060</name>
</gene>
<reference evidence="2" key="1">
    <citation type="journal article" date="2019" name="Int. J. Syst. Evol. Microbiol.">
        <title>The Global Catalogue of Microorganisms (GCM) 10K type strain sequencing project: providing services to taxonomists for standard genome sequencing and annotation.</title>
        <authorList>
            <consortium name="The Broad Institute Genomics Platform"/>
            <consortium name="The Broad Institute Genome Sequencing Center for Infectious Disease"/>
            <person name="Wu L."/>
            <person name="Ma J."/>
        </authorList>
    </citation>
    <scope>NUCLEOTIDE SEQUENCE [LARGE SCALE GENOMIC DNA]</scope>
    <source>
        <strain evidence="2">JCM 15313</strain>
    </source>
</reference>
<evidence type="ECO:0000313" key="1">
    <source>
        <dbReference type="EMBL" id="GAA2010325.1"/>
    </source>
</evidence>
<protein>
    <recommendedName>
        <fullName evidence="3">ABC transporter ATP-binding protein</fullName>
    </recommendedName>
</protein>
<proteinExistence type="predicted"/>
<comment type="caution">
    <text evidence="1">The sequence shown here is derived from an EMBL/GenBank/DDBJ whole genome shotgun (WGS) entry which is preliminary data.</text>
</comment>
<evidence type="ECO:0008006" key="3">
    <source>
        <dbReference type="Google" id="ProtNLM"/>
    </source>
</evidence>
<evidence type="ECO:0000313" key="2">
    <source>
        <dbReference type="Proteomes" id="UP001501585"/>
    </source>
</evidence>
<accession>A0ABP5EWG7</accession>
<name>A0ABP5EWG7_9ACTN</name>
<sequence length="61" mass="6482">MLDDPFVGVDDESAEMMRDILRAYVADGGTVVLSTEAEDLAEEACDDAAVIVDGRLVPGRP</sequence>
<organism evidence="1 2">
    <name type="scientific">Nocardiopsis rhodophaea</name>
    <dbReference type="NCBI Taxonomy" id="280238"/>
    <lineage>
        <taxon>Bacteria</taxon>
        <taxon>Bacillati</taxon>
        <taxon>Actinomycetota</taxon>
        <taxon>Actinomycetes</taxon>
        <taxon>Streptosporangiales</taxon>
        <taxon>Nocardiopsidaceae</taxon>
        <taxon>Nocardiopsis</taxon>
    </lineage>
</organism>
<dbReference type="Proteomes" id="UP001501585">
    <property type="component" value="Unassembled WGS sequence"/>
</dbReference>
<keyword evidence="2" id="KW-1185">Reference proteome</keyword>
<dbReference type="Gene3D" id="3.40.50.300">
    <property type="entry name" value="P-loop containing nucleotide triphosphate hydrolases"/>
    <property type="match status" value="1"/>
</dbReference>
<dbReference type="InterPro" id="IPR027417">
    <property type="entry name" value="P-loop_NTPase"/>
</dbReference>
<dbReference type="RefSeq" id="WP_344105324.1">
    <property type="nucleotide sequence ID" value="NZ_BAAAPC010000021.1"/>
</dbReference>
<dbReference type="SUPFAM" id="SSF52540">
    <property type="entry name" value="P-loop containing nucleoside triphosphate hydrolases"/>
    <property type="match status" value="1"/>
</dbReference>
<dbReference type="EMBL" id="BAAAPC010000021">
    <property type="protein sequence ID" value="GAA2010325.1"/>
    <property type="molecule type" value="Genomic_DNA"/>
</dbReference>